<comment type="caution">
    <text evidence="7">The sequence shown here is derived from an EMBL/GenBank/DDBJ whole genome shotgun (WGS) entry which is preliminary data.</text>
</comment>
<dbReference type="InterPro" id="IPR016167">
    <property type="entry name" value="FAD-bd_PCMH_sub1"/>
</dbReference>
<evidence type="ECO:0000256" key="2">
    <source>
        <dbReference type="ARBA" id="ARBA00005466"/>
    </source>
</evidence>
<feature type="domain" description="FAD-binding PCMH-type" evidence="6">
    <location>
        <begin position="32"/>
        <end position="203"/>
    </location>
</feature>
<dbReference type="VEuPathDB" id="FungiDB:CC1G_10632"/>
<evidence type="ECO:0000259" key="6">
    <source>
        <dbReference type="PROSITE" id="PS51387"/>
    </source>
</evidence>
<dbReference type="InterPro" id="IPR006094">
    <property type="entry name" value="Oxid_FAD_bind_N"/>
</dbReference>
<keyword evidence="4" id="KW-0274">FAD</keyword>
<reference evidence="7 8" key="1">
    <citation type="journal article" date="2010" name="Proc. Natl. Acad. Sci. U.S.A.">
        <title>Insights into evolution of multicellular fungi from the assembled chromosomes of the mushroom Coprinopsis cinerea (Coprinus cinereus).</title>
        <authorList>
            <person name="Stajich J.E."/>
            <person name="Wilke S.K."/>
            <person name="Ahren D."/>
            <person name="Au C.H."/>
            <person name="Birren B.W."/>
            <person name="Borodovsky M."/>
            <person name="Burns C."/>
            <person name="Canback B."/>
            <person name="Casselton L.A."/>
            <person name="Cheng C.K."/>
            <person name="Deng J."/>
            <person name="Dietrich F.S."/>
            <person name="Fargo D.C."/>
            <person name="Farman M.L."/>
            <person name="Gathman A.C."/>
            <person name="Goldberg J."/>
            <person name="Guigo R."/>
            <person name="Hoegger P.J."/>
            <person name="Hooker J.B."/>
            <person name="Huggins A."/>
            <person name="James T.Y."/>
            <person name="Kamada T."/>
            <person name="Kilaru S."/>
            <person name="Kodira C."/>
            <person name="Kues U."/>
            <person name="Kupfer D."/>
            <person name="Kwan H.S."/>
            <person name="Lomsadze A."/>
            <person name="Li W."/>
            <person name="Lilly W.W."/>
            <person name="Ma L.J."/>
            <person name="Mackey A.J."/>
            <person name="Manning G."/>
            <person name="Martin F."/>
            <person name="Muraguchi H."/>
            <person name="Natvig D.O."/>
            <person name="Palmerini H."/>
            <person name="Ramesh M.A."/>
            <person name="Rehmeyer C.J."/>
            <person name="Roe B.A."/>
            <person name="Shenoy N."/>
            <person name="Stanke M."/>
            <person name="Ter-Hovhannisyan V."/>
            <person name="Tunlid A."/>
            <person name="Velagapudi R."/>
            <person name="Vision T.J."/>
            <person name="Zeng Q."/>
            <person name="Zolan M.E."/>
            <person name="Pukkila P.J."/>
        </authorList>
    </citation>
    <scope>NUCLEOTIDE SEQUENCE [LARGE SCALE GENOMIC DNA]</scope>
    <source>
        <strain evidence="8">Okayama-7 / 130 / ATCC MYA-4618 / FGSC 9003</strain>
    </source>
</reference>
<keyword evidence="5" id="KW-0560">Oxidoreductase</keyword>
<evidence type="ECO:0000256" key="4">
    <source>
        <dbReference type="ARBA" id="ARBA00022827"/>
    </source>
</evidence>
<dbReference type="Gene3D" id="3.40.462.20">
    <property type="match status" value="1"/>
</dbReference>
<dbReference type="InterPro" id="IPR012951">
    <property type="entry name" value="BBE"/>
</dbReference>
<accession>A8P627</accession>
<evidence type="ECO:0000313" key="7">
    <source>
        <dbReference type="EMBL" id="EAU82727.1"/>
    </source>
</evidence>
<organism evidence="7 8">
    <name type="scientific">Coprinopsis cinerea (strain Okayama-7 / 130 / ATCC MYA-4618 / FGSC 9003)</name>
    <name type="common">Inky cap fungus</name>
    <name type="synonym">Hormographiella aspergillata</name>
    <dbReference type="NCBI Taxonomy" id="240176"/>
    <lineage>
        <taxon>Eukaryota</taxon>
        <taxon>Fungi</taxon>
        <taxon>Dikarya</taxon>
        <taxon>Basidiomycota</taxon>
        <taxon>Agaricomycotina</taxon>
        <taxon>Agaricomycetes</taxon>
        <taxon>Agaricomycetidae</taxon>
        <taxon>Agaricales</taxon>
        <taxon>Agaricineae</taxon>
        <taxon>Psathyrellaceae</taxon>
        <taxon>Coprinopsis</taxon>
    </lineage>
</organism>
<dbReference type="eggNOG" id="KOG1231">
    <property type="taxonomic scope" value="Eukaryota"/>
</dbReference>
<dbReference type="PROSITE" id="PS51387">
    <property type="entry name" value="FAD_PCMH"/>
    <property type="match status" value="1"/>
</dbReference>
<dbReference type="Pfam" id="PF08031">
    <property type="entry name" value="BBE"/>
    <property type="match status" value="1"/>
</dbReference>
<dbReference type="InterPro" id="IPR016166">
    <property type="entry name" value="FAD-bd_PCMH"/>
</dbReference>
<dbReference type="PANTHER" id="PTHR42973:SF39">
    <property type="entry name" value="FAD-BINDING PCMH-TYPE DOMAIN-CONTAINING PROTEIN"/>
    <property type="match status" value="1"/>
</dbReference>
<dbReference type="InterPro" id="IPR016169">
    <property type="entry name" value="FAD-bd_PCMH_sub2"/>
</dbReference>
<dbReference type="OMA" id="IAGMWPD"/>
<dbReference type="Gene3D" id="3.30.465.10">
    <property type="match status" value="1"/>
</dbReference>
<dbReference type="PANTHER" id="PTHR42973">
    <property type="entry name" value="BINDING OXIDOREDUCTASE, PUTATIVE (AFU_ORTHOLOGUE AFUA_1G17690)-RELATED"/>
    <property type="match status" value="1"/>
</dbReference>
<evidence type="ECO:0000313" key="8">
    <source>
        <dbReference type="Proteomes" id="UP000001861"/>
    </source>
</evidence>
<gene>
    <name evidence="7" type="ORF">CC1G_10632</name>
</gene>
<dbReference type="EMBL" id="AACS02000005">
    <property type="protein sequence ID" value="EAU82727.1"/>
    <property type="molecule type" value="Genomic_DNA"/>
</dbReference>
<name>A8P627_COPC7</name>
<evidence type="ECO:0000256" key="1">
    <source>
        <dbReference type="ARBA" id="ARBA00001974"/>
    </source>
</evidence>
<dbReference type="RefSeq" id="XP_001839067.1">
    <property type="nucleotide sequence ID" value="XM_001839015.1"/>
</dbReference>
<dbReference type="GeneID" id="6015667"/>
<comment type="similarity">
    <text evidence="2">Belongs to the oxygen-dependent FAD-linked oxidoreductase family.</text>
</comment>
<dbReference type="GO" id="GO:0016491">
    <property type="term" value="F:oxidoreductase activity"/>
    <property type="evidence" value="ECO:0007669"/>
    <property type="project" value="UniProtKB-KW"/>
</dbReference>
<dbReference type="KEGG" id="cci:CC1G_10632"/>
<dbReference type="Gene3D" id="3.30.43.10">
    <property type="entry name" value="Uridine Diphospho-n-acetylenolpyruvylglucosamine Reductase, domain 2"/>
    <property type="match status" value="1"/>
</dbReference>
<dbReference type="GO" id="GO:0071949">
    <property type="term" value="F:FAD binding"/>
    <property type="evidence" value="ECO:0007669"/>
    <property type="project" value="InterPro"/>
</dbReference>
<dbReference type="STRING" id="240176.A8P627"/>
<protein>
    <submittedName>
        <fullName evidence="7">FAD binding domain-containing protein</fullName>
    </submittedName>
</protein>
<dbReference type="AlphaFoldDB" id="A8P627"/>
<evidence type="ECO:0000256" key="3">
    <source>
        <dbReference type="ARBA" id="ARBA00022630"/>
    </source>
</evidence>
<dbReference type="SUPFAM" id="SSF56176">
    <property type="entry name" value="FAD-binding/transporter-associated domain-like"/>
    <property type="match status" value="1"/>
</dbReference>
<sequence>MTSLEVFAQMIKGDIVTPADPSYPASLVRWAKNAECKARVVVKDAEDVARSIAYAKEHNLLFAIHGGGHNASGASSAEDGLVVDLSRYFAGVRVDSEKRLAYIGGGAIWKTVDEAAIEYGLATVGGTVHNTGVGGLTLGGGYGYLSGRHGLTIDNFEQATLVLADGSVVTASETENSDLFWGIRGGGSNFGVVTEFVLRLHPQRKTVFAGISIFNMNQVEQLVKVTLEWARTVHEDEVIFHLAGTDDVGNPMLPVLFFYNGNEQEGRERFKDFFAIGPVVDGTKEIPYEKLNAILTPMVPHGKGRYLRAIGHKEPDLTSTLLFLQKASEITKQGTFKLLALHEYRSNAKINSVPMEGTAFRRTPAQSIFFFATWDKPTGDQTELSKKARQLIDEAINECFLSKTLKMGMSEEYDVAGYANVEMIHERNDVARVRASFGENFPRLQEVKKKYDPEAFFNRWCPIPLP</sequence>
<comment type="cofactor">
    <cofactor evidence="1">
        <name>FAD</name>
        <dbReference type="ChEBI" id="CHEBI:57692"/>
    </cofactor>
</comment>
<dbReference type="OrthoDB" id="415825at2759"/>
<keyword evidence="3" id="KW-0285">Flavoprotein</keyword>
<dbReference type="Pfam" id="PF01565">
    <property type="entry name" value="FAD_binding_4"/>
    <property type="match status" value="1"/>
</dbReference>
<dbReference type="InterPro" id="IPR036318">
    <property type="entry name" value="FAD-bd_PCMH-like_sf"/>
</dbReference>
<keyword evidence="8" id="KW-1185">Reference proteome</keyword>
<proteinExistence type="inferred from homology"/>
<evidence type="ECO:0000256" key="5">
    <source>
        <dbReference type="ARBA" id="ARBA00023002"/>
    </source>
</evidence>
<dbReference type="InterPro" id="IPR050416">
    <property type="entry name" value="FAD-linked_Oxidoreductase"/>
</dbReference>
<dbReference type="Proteomes" id="UP000001861">
    <property type="component" value="Unassembled WGS sequence"/>
</dbReference>
<dbReference type="InParanoid" id="A8P627"/>